<evidence type="ECO:0000313" key="5">
    <source>
        <dbReference type="EMBL" id="GEN78154.1"/>
    </source>
</evidence>
<dbReference type="AlphaFoldDB" id="A0A511YSI0"/>
<dbReference type="GO" id="GO:0016787">
    <property type="term" value="F:hydrolase activity"/>
    <property type="evidence" value="ECO:0007669"/>
    <property type="project" value="UniProtKB-KW"/>
</dbReference>
<dbReference type="PANTHER" id="PTHR37842:SF2">
    <property type="entry name" value="GYLCOSYL HYDROLASE 115 C-TERMINAL DOMAIN-CONTAINING PROTEIN"/>
    <property type="match status" value="1"/>
</dbReference>
<feature type="domain" description="Gylcosyl hydrolase 115 C-terminal" evidence="4">
    <location>
        <begin position="789"/>
        <end position="981"/>
    </location>
</feature>
<dbReference type="GO" id="GO:0005975">
    <property type="term" value="P:carbohydrate metabolic process"/>
    <property type="evidence" value="ECO:0007669"/>
    <property type="project" value="UniProtKB-ARBA"/>
</dbReference>
<dbReference type="Proteomes" id="UP000321863">
    <property type="component" value="Unassembled WGS sequence"/>
</dbReference>
<dbReference type="Gene3D" id="1.20.58.2150">
    <property type="match status" value="1"/>
</dbReference>
<dbReference type="InterPro" id="IPR031924">
    <property type="entry name" value="GH115"/>
</dbReference>
<protein>
    <recommendedName>
        <fullName evidence="4">Gylcosyl hydrolase 115 C-terminal domain-containing protein</fullName>
    </recommendedName>
</protein>
<keyword evidence="3" id="KW-0732">Signal</keyword>
<feature type="signal peptide" evidence="3">
    <location>
        <begin position="1"/>
        <end position="19"/>
    </location>
</feature>
<feature type="region of interest" description="Disordered" evidence="2">
    <location>
        <begin position="905"/>
        <end position="925"/>
    </location>
</feature>
<evidence type="ECO:0000256" key="3">
    <source>
        <dbReference type="SAM" id="SignalP"/>
    </source>
</evidence>
<gene>
    <name evidence="5" type="ORF">CHA01nite_38940</name>
</gene>
<dbReference type="Gene3D" id="3.20.20.520">
    <property type="entry name" value="Glycosyl hydrolase family 115"/>
    <property type="match status" value="1"/>
</dbReference>
<evidence type="ECO:0000256" key="2">
    <source>
        <dbReference type="SAM" id="MobiDB-lite"/>
    </source>
</evidence>
<dbReference type="Pfam" id="PF15979">
    <property type="entry name" value="Glyco_hydro_115"/>
    <property type="match status" value="1"/>
</dbReference>
<dbReference type="Gene3D" id="3.30.379.10">
    <property type="entry name" value="Chitobiase/beta-hexosaminidase domain 2-like"/>
    <property type="match status" value="1"/>
</dbReference>
<accession>A0A511YSI0</accession>
<dbReference type="PANTHER" id="PTHR37842">
    <property type="match status" value="1"/>
</dbReference>
<dbReference type="InterPro" id="IPR041437">
    <property type="entry name" value="GH115_C"/>
</dbReference>
<dbReference type="Pfam" id="PF17829">
    <property type="entry name" value="GH115_C"/>
    <property type="match status" value="1"/>
</dbReference>
<proteinExistence type="predicted"/>
<evidence type="ECO:0000259" key="4">
    <source>
        <dbReference type="Pfam" id="PF17829"/>
    </source>
</evidence>
<dbReference type="InterPro" id="IPR042301">
    <property type="entry name" value="GH115_sf"/>
</dbReference>
<feature type="chain" id="PRO_5021789821" description="Gylcosyl hydrolase 115 C-terminal domain-containing protein" evidence="3">
    <location>
        <begin position="20"/>
        <end position="984"/>
    </location>
</feature>
<dbReference type="OrthoDB" id="8727830at2"/>
<dbReference type="InterPro" id="IPR029018">
    <property type="entry name" value="Hex-like_dom2"/>
</dbReference>
<evidence type="ECO:0000256" key="1">
    <source>
        <dbReference type="ARBA" id="ARBA00022801"/>
    </source>
</evidence>
<dbReference type="Gene3D" id="2.60.120.1620">
    <property type="match status" value="1"/>
</dbReference>
<sequence>MLKQLVYIALLLAGILEHAQTLQNNILSLLPDYVQHTASAGAFKIAASGNAAKIMADPDDWKGVLRAANDLGDDVHKVTDAAAPVLTGTNPVPGAIIVGTIGRSKLIDRLISSGKLNVEDLKGKWESFVIQTVGDNLVIAGSDKRGTIYGIYDVSEKMGVSPWYYWADAPVKKSRDLYVKAGRYLQESPKVKYRGIFINDESPSFSGWAGKSFGGINSKAYVHIFELLLRLKANYLWPAMWGNAFNEDDPMSPVLADEYGIVMGTSHHEPMMRSQKEYTKRKDQIGPWDYVTNAENLKKFWTEGLERNKNYDNLITMSMRGDGDVAMGKGDDAENISTLRKVVADQREIIQKVYGKDPDQVPQLWAIFTEVQRYYDAGMNVPEDVTLLFCDNNWGYIRRTAPASELKRKGGMGLYYHIDMNGGPWNDRWINTTTVPKLREQFSLAYKSGIDRIWIVNVGDLKPKEMPIDFIMRYAWNPDAISATQTSDYMTDWATGIFGKEHAAEIADIVSKYSQYNLMRKPEVQDPEIFSFVNYHEAERVQKRWQDLAARAEALEKKMPEQALDAYYQLVLYPTKASAGVAEIYLAAGRNNLYAKQGRINANTYADRARTLFELDKKLTARYNDSVAGGKWKNMMSDVHIGYKHWSMPAQNALPPLNEVTPLPSPALGVAVEGNTEAWPGAEKTAVLPQFDVLDKQRYYIDIFNRGTGSLKFTAKADKPWIRLSDTKGTTATEQRLYVDIDWKKAPAGRGGGLIEIAQGNTRVPITVNTLKKAAPISRTPYYGGYSGEFSIPADKFSAKISGDNAEWIVLPGLGRAETCMGINPTTAPGSAPEKAPRLEYRIFLPEAGPAKVLLGILPTQDVNPARGLRIAVAIDGQDPVVLDARKGYHDEFKEYTPANLMRSKTLKPLPDPGPGYALTSRGKPRRTEVFDNQRWLDVSLDVKTTGIHTLKVYMVDPEIVLERIIVNPDDQHPSYLGAPEKPH</sequence>
<evidence type="ECO:0000313" key="6">
    <source>
        <dbReference type="Proteomes" id="UP000321863"/>
    </source>
</evidence>
<dbReference type="EMBL" id="BJYJ01000051">
    <property type="protein sequence ID" value="GEN78154.1"/>
    <property type="molecule type" value="Genomic_DNA"/>
</dbReference>
<reference evidence="5 6" key="1">
    <citation type="submission" date="2019-07" db="EMBL/GenBank/DDBJ databases">
        <title>Whole genome shotgun sequence of Chryseobacterium hagamense NBRC 105253.</title>
        <authorList>
            <person name="Hosoyama A."/>
            <person name="Uohara A."/>
            <person name="Ohji S."/>
            <person name="Ichikawa N."/>
        </authorList>
    </citation>
    <scope>NUCLEOTIDE SEQUENCE [LARGE SCALE GENOMIC DNA]</scope>
    <source>
        <strain evidence="5 6">NBRC 105253</strain>
    </source>
</reference>
<comment type="caution">
    <text evidence="5">The sequence shown here is derived from an EMBL/GenBank/DDBJ whole genome shotgun (WGS) entry which is preliminary data.</text>
</comment>
<dbReference type="SUPFAM" id="SSF55545">
    <property type="entry name" value="beta-N-acetylhexosaminidase-like domain"/>
    <property type="match status" value="1"/>
</dbReference>
<dbReference type="RefSeq" id="WP_146944593.1">
    <property type="nucleotide sequence ID" value="NZ_BJYJ01000051.1"/>
</dbReference>
<name>A0A511YSI0_9FLAO</name>
<keyword evidence="6" id="KW-1185">Reference proteome</keyword>
<organism evidence="5 6">
    <name type="scientific">Chryseobacterium hagamense</name>
    <dbReference type="NCBI Taxonomy" id="395935"/>
    <lineage>
        <taxon>Bacteria</taxon>
        <taxon>Pseudomonadati</taxon>
        <taxon>Bacteroidota</taxon>
        <taxon>Flavobacteriia</taxon>
        <taxon>Flavobacteriales</taxon>
        <taxon>Weeksellaceae</taxon>
        <taxon>Chryseobacterium group</taxon>
        <taxon>Chryseobacterium</taxon>
    </lineage>
</organism>
<keyword evidence="1" id="KW-0378">Hydrolase</keyword>